<evidence type="ECO:0000313" key="3">
    <source>
        <dbReference type="Proteomes" id="UP000054388"/>
    </source>
</evidence>
<feature type="domain" description="Fido" evidence="1">
    <location>
        <begin position="6"/>
        <end position="126"/>
    </location>
</feature>
<protein>
    <submittedName>
        <fullName evidence="2">Death-on-curing protein</fullName>
    </submittedName>
</protein>
<gene>
    <name evidence="2" type="ORF">AR686_02465</name>
</gene>
<dbReference type="InterPro" id="IPR003812">
    <property type="entry name" value="Fido"/>
</dbReference>
<dbReference type="RefSeq" id="WP_059135620.1">
    <property type="nucleotide sequence ID" value="NZ_LMAI01000002.1"/>
</dbReference>
<dbReference type="Proteomes" id="UP000054388">
    <property type="component" value="Unassembled WGS sequence"/>
</dbReference>
<dbReference type="GO" id="GO:0016301">
    <property type="term" value="F:kinase activity"/>
    <property type="evidence" value="ECO:0007669"/>
    <property type="project" value="InterPro"/>
</dbReference>
<dbReference type="InterPro" id="IPR036597">
    <property type="entry name" value="Fido-like_dom_sf"/>
</dbReference>
<dbReference type="EMBL" id="LMAI01000002">
    <property type="protein sequence ID" value="KUJ57646.1"/>
    <property type="molecule type" value="Genomic_DNA"/>
</dbReference>
<proteinExistence type="predicted"/>
<evidence type="ECO:0000313" key="2">
    <source>
        <dbReference type="EMBL" id="KUJ57646.1"/>
    </source>
</evidence>
<reference evidence="2 3" key="1">
    <citation type="submission" date="2015-10" db="EMBL/GenBank/DDBJ databases">
        <title>Genome sequence of Chryseobacterium greenlandense.</title>
        <authorList>
            <person name="Newman J."/>
            <person name="Fischer K."/>
            <person name="Miller J."/>
        </authorList>
    </citation>
    <scope>NUCLEOTIDE SEQUENCE [LARGE SCALE GENOMIC DNA]</scope>
    <source>
        <strain evidence="2 3">UMB34</strain>
    </source>
</reference>
<dbReference type="SUPFAM" id="SSF140931">
    <property type="entry name" value="Fic-like"/>
    <property type="match status" value="1"/>
</dbReference>
<accession>A0A124F3D8</accession>
<dbReference type="Pfam" id="PF02661">
    <property type="entry name" value="Fic"/>
    <property type="match status" value="1"/>
</dbReference>
<dbReference type="PANTHER" id="PTHR39426">
    <property type="entry name" value="HOMOLOGY TO DEATH-ON-CURING PROTEIN OF PHAGE P1"/>
    <property type="match status" value="1"/>
</dbReference>
<comment type="caution">
    <text evidence="2">The sequence shown here is derived from an EMBL/GenBank/DDBJ whole genome shotgun (WGS) entry which is preliminary data.</text>
</comment>
<evidence type="ECO:0000259" key="1">
    <source>
        <dbReference type="PROSITE" id="PS51459"/>
    </source>
</evidence>
<dbReference type="InterPro" id="IPR053737">
    <property type="entry name" value="Type_II_TA_Toxin"/>
</dbReference>
<dbReference type="NCBIfam" id="TIGR01550">
    <property type="entry name" value="DOC_P1"/>
    <property type="match status" value="1"/>
</dbReference>
<dbReference type="PANTHER" id="PTHR39426:SF1">
    <property type="entry name" value="HOMOLOGY TO DEATH-ON-CURING PROTEIN OF PHAGE P1"/>
    <property type="match status" value="1"/>
</dbReference>
<dbReference type="AlphaFoldDB" id="A0A124F3D8"/>
<sequence>MILIYFPKEFAIKIHDKILDISGGHRGIKDLGNIDSPLHHIQNDLYYPFIEDKLTHLVFCFNKFHAFNDGNKRTSIALGAFFLQTNGLESIVTKFIREMENIAVAVADNIINKELLKDIITSLIYDDDYDEILKLKIFDALNEANRDIRPDLYENNVLWDLY</sequence>
<dbReference type="PROSITE" id="PS51459">
    <property type="entry name" value="FIDO"/>
    <property type="match status" value="1"/>
</dbReference>
<name>A0A124F3D8_9FLAO</name>
<dbReference type="InterPro" id="IPR006440">
    <property type="entry name" value="Doc"/>
</dbReference>
<organism evidence="2 3">
    <name type="scientific">Chryseobacterium aquaticum subsp. greenlandense</name>
    <dbReference type="NCBI Taxonomy" id="345663"/>
    <lineage>
        <taxon>Bacteria</taxon>
        <taxon>Pseudomonadati</taxon>
        <taxon>Bacteroidota</taxon>
        <taxon>Flavobacteriia</taxon>
        <taxon>Flavobacteriales</taxon>
        <taxon>Weeksellaceae</taxon>
        <taxon>Chryseobacterium group</taxon>
        <taxon>Chryseobacterium</taxon>
    </lineage>
</organism>
<dbReference type="Gene3D" id="1.20.120.1870">
    <property type="entry name" value="Fic/DOC protein, Fido domain"/>
    <property type="match status" value="1"/>
</dbReference>